<dbReference type="Proteomes" id="UP000604046">
    <property type="component" value="Unassembled WGS sequence"/>
</dbReference>
<protein>
    <recommendedName>
        <fullName evidence="2">Reverse transcriptase domain-containing protein</fullName>
    </recommendedName>
</protein>
<dbReference type="PROSITE" id="PS50878">
    <property type="entry name" value="RT_POL"/>
    <property type="match status" value="1"/>
</dbReference>
<sequence>MRSRLRAKKCARTGRQGGQKPSPEQRLQRSAGTDAERMRERACAQVRRGQLSRARQTLTSAPLAPGNAATLRLLSDPDKRPPRPRQPMPDDIASFRAADRVHLTAAELGEALRTAKRGSAAGLSGAAVEHYRLLLEDEEAMDLLAHAASLLANADAPAAVLQALALSRLTALSKPGGGVRGIATGDTLRRLVSRALSRQYADTFDRATRPFQFALQARAGTDCLAAMLRAASELDADATIVSLDGRSAYDTVSRAAFLKKLREVAPALVPYVRAWYGGTSTYLWWDAEGRRHEISQGDGCEQGDALAPALYSLAQHDALAAAQGRLQPGEFLAAFLDDLYLVTTPARARSALDDVTRTVERQAGVAANLGKTRVYRASGGPPPPDIAVLGPEVWCGGDSEPATCGFVALGVPIGHTEFVRRTLAARLEEERRLLHELPELPDMQSAWLLLLYCASPRAQHALRTVPPLDSATYAAEHDRAIWATLHHLLAEQDASGREWTAARQIAFLPAACGGLGLASAERLAPAAYWDLLGGLGGRAPGDAAKTPGGCPPICARTRSWRRVDCAVPAGSCGSG</sequence>
<name>A0A812V384_9DINO</name>
<dbReference type="OrthoDB" id="7485566at2759"/>
<evidence type="ECO:0000259" key="2">
    <source>
        <dbReference type="PROSITE" id="PS50878"/>
    </source>
</evidence>
<dbReference type="EMBL" id="CAJNDS010002839">
    <property type="protein sequence ID" value="CAE7614948.1"/>
    <property type="molecule type" value="Genomic_DNA"/>
</dbReference>
<dbReference type="AlphaFoldDB" id="A0A812V384"/>
<feature type="domain" description="Reverse transcriptase" evidence="2">
    <location>
        <begin position="153"/>
        <end position="399"/>
    </location>
</feature>
<feature type="compositionally biased region" description="Basic residues" evidence="1">
    <location>
        <begin position="1"/>
        <end position="12"/>
    </location>
</feature>
<organism evidence="3 4">
    <name type="scientific">Symbiodinium natans</name>
    <dbReference type="NCBI Taxonomy" id="878477"/>
    <lineage>
        <taxon>Eukaryota</taxon>
        <taxon>Sar</taxon>
        <taxon>Alveolata</taxon>
        <taxon>Dinophyceae</taxon>
        <taxon>Suessiales</taxon>
        <taxon>Symbiodiniaceae</taxon>
        <taxon>Symbiodinium</taxon>
    </lineage>
</organism>
<proteinExistence type="predicted"/>
<reference evidence="3" key="1">
    <citation type="submission" date="2021-02" db="EMBL/GenBank/DDBJ databases">
        <authorList>
            <person name="Dougan E. K."/>
            <person name="Rhodes N."/>
            <person name="Thang M."/>
            <person name="Chan C."/>
        </authorList>
    </citation>
    <scope>NUCLEOTIDE SEQUENCE</scope>
</reference>
<dbReference type="Pfam" id="PF00078">
    <property type="entry name" value="RVT_1"/>
    <property type="match status" value="1"/>
</dbReference>
<dbReference type="InterPro" id="IPR000477">
    <property type="entry name" value="RT_dom"/>
</dbReference>
<feature type="region of interest" description="Disordered" evidence="1">
    <location>
        <begin position="1"/>
        <end position="91"/>
    </location>
</feature>
<accession>A0A812V384</accession>
<keyword evidence="4" id="KW-1185">Reference proteome</keyword>
<comment type="caution">
    <text evidence="3">The sequence shown here is derived from an EMBL/GenBank/DDBJ whole genome shotgun (WGS) entry which is preliminary data.</text>
</comment>
<evidence type="ECO:0000313" key="3">
    <source>
        <dbReference type="EMBL" id="CAE7614948.1"/>
    </source>
</evidence>
<evidence type="ECO:0000256" key="1">
    <source>
        <dbReference type="SAM" id="MobiDB-lite"/>
    </source>
</evidence>
<evidence type="ECO:0000313" key="4">
    <source>
        <dbReference type="Proteomes" id="UP000604046"/>
    </source>
</evidence>
<gene>
    <name evidence="3" type="ORF">SNAT2548_LOCUS34962</name>
</gene>